<evidence type="ECO:0000256" key="5">
    <source>
        <dbReference type="ARBA" id="ARBA00023136"/>
    </source>
</evidence>
<keyword evidence="4 7" id="KW-1133">Transmembrane helix</keyword>
<feature type="transmembrane region" description="Helical" evidence="7">
    <location>
        <begin position="136"/>
        <end position="154"/>
    </location>
</feature>
<evidence type="ECO:0000256" key="1">
    <source>
        <dbReference type="ARBA" id="ARBA00004141"/>
    </source>
</evidence>
<dbReference type="GO" id="GO:0055085">
    <property type="term" value="P:transmembrane transport"/>
    <property type="evidence" value="ECO:0007669"/>
    <property type="project" value="InterPro"/>
</dbReference>
<dbReference type="FunFam" id="1.10.3470.10:FF:000003">
    <property type="entry name" value="Iron ABC transporter permease SitD"/>
    <property type="match status" value="1"/>
</dbReference>
<comment type="subcellular location">
    <subcellularLocation>
        <location evidence="6">Cell membrane</location>
        <topology evidence="6">Multi-pass membrane protein</topology>
    </subcellularLocation>
    <subcellularLocation>
        <location evidence="1">Membrane</location>
        <topology evidence="1">Multi-pass membrane protein</topology>
    </subcellularLocation>
</comment>
<dbReference type="InterPro" id="IPR037294">
    <property type="entry name" value="ABC_BtuC-like"/>
</dbReference>
<dbReference type="OrthoDB" id="1016457at2"/>
<dbReference type="Gene3D" id="1.10.3470.10">
    <property type="entry name" value="ABC transporter involved in vitamin B12 uptake, BtuC"/>
    <property type="match status" value="1"/>
</dbReference>
<evidence type="ECO:0000313" key="9">
    <source>
        <dbReference type="Proteomes" id="UP000318065"/>
    </source>
</evidence>
<reference evidence="8" key="1">
    <citation type="journal article" date="2019" name="Microbiol. Resour. Announc.">
        <title>Complete Genome Sequence of Rubrobacter xylanophilus Strain AA3-22, Isolated from Arima Onsen in Japan.</title>
        <authorList>
            <person name="Tomariguchi N."/>
            <person name="Miyazaki K."/>
        </authorList>
    </citation>
    <scope>NUCLEOTIDE SEQUENCE [LARGE SCALE GENOMIC DNA]</scope>
    <source>
        <strain evidence="8">AA3-22</strain>
    </source>
</reference>
<evidence type="ECO:0000256" key="7">
    <source>
        <dbReference type="SAM" id="Phobius"/>
    </source>
</evidence>
<dbReference type="CDD" id="cd06550">
    <property type="entry name" value="TM_ABC_iron-siderophores_like"/>
    <property type="match status" value="1"/>
</dbReference>
<feature type="transmembrane region" description="Helical" evidence="7">
    <location>
        <begin position="250"/>
        <end position="270"/>
    </location>
</feature>
<dbReference type="InterPro" id="IPR001626">
    <property type="entry name" value="ABC_TroCD"/>
</dbReference>
<organism evidence="8 9">
    <name type="scientific">Rubrobacter xylanophilus</name>
    <dbReference type="NCBI Taxonomy" id="49319"/>
    <lineage>
        <taxon>Bacteria</taxon>
        <taxon>Bacillati</taxon>
        <taxon>Actinomycetota</taxon>
        <taxon>Rubrobacteria</taxon>
        <taxon>Rubrobacterales</taxon>
        <taxon>Rubrobacteraceae</taxon>
        <taxon>Rubrobacter</taxon>
    </lineage>
</organism>
<dbReference type="PANTHER" id="PTHR30477">
    <property type="entry name" value="ABC-TRANSPORTER METAL-BINDING PROTEIN"/>
    <property type="match status" value="1"/>
</dbReference>
<keyword evidence="3 6" id="KW-0812">Transmembrane</keyword>
<dbReference type="PANTHER" id="PTHR30477:SF13">
    <property type="entry name" value="IRON TRANSPORT SYSTEM MEMBRANE PROTEIN HI_0360-RELATED"/>
    <property type="match status" value="1"/>
</dbReference>
<evidence type="ECO:0000256" key="2">
    <source>
        <dbReference type="ARBA" id="ARBA00008034"/>
    </source>
</evidence>
<dbReference type="AlphaFoldDB" id="A0A510HF81"/>
<feature type="transmembrane region" description="Helical" evidence="7">
    <location>
        <begin position="95"/>
        <end position="116"/>
    </location>
</feature>
<dbReference type="GO" id="GO:0010043">
    <property type="term" value="P:response to zinc ion"/>
    <property type="evidence" value="ECO:0007669"/>
    <property type="project" value="TreeGrafter"/>
</dbReference>
<dbReference type="GO" id="GO:0043190">
    <property type="term" value="C:ATP-binding cassette (ABC) transporter complex"/>
    <property type="evidence" value="ECO:0007669"/>
    <property type="project" value="InterPro"/>
</dbReference>
<feature type="transmembrane region" description="Helical" evidence="7">
    <location>
        <begin position="55"/>
        <end position="83"/>
    </location>
</feature>
<dbReference type="Proteomes" id="UP000318065">
    <property type="component" value="Chromosome"/>
</dbReference>
<proteinExistence type="inferred from homology"/>
<keyword evidence="9" id="KW-1185">Reference proteome</keyword>
<comment type="similarity">
    <text evidence="2 6">Belongs to the ABC-3 integral membrane protein family.</text>
</comment>
<feature type="transmembrane region" description="Helical" evidence="7">
    <location>
        <begin position="18"/>
        <end position="43"/>
    </location>
</feature>
<dbReference type="EMBL" id="AP019791">
    <property type="protein sequence ID" value="BBL78598.1"/>
    <property type="molecule type" value="Genomic_DNA"/>
</dbReference>
<gene>
    <name evidence="8" type="ORF">RxyAA322_04520</name>
</gene>
<keyword evidence="5 7" id="KW-0472">Membrane</keyword>
<accession>A0A510HF81</accession>
<evidence type="ECO:0000256" key="6">
    <source>
        <dbReference type="RuleBase" id="RU003943"/>
    </source>
</evidence>
<sequence length="288" mass="29874">MIEYLLEPLGYGFMQRGLIASVLVAVVCGALGSFVVLKGLAFIGDALAHASFGGVALAFVLGLNVYAGALVFALATALGIGALSRHGKVRSDTAIGVLFSGTFALGIVIISGVESYTTDLFGYLFGDVLSITGRDLLAVSLAGAAVLVLLGLFYRQLLFVAFDPAVAAASGVPARALEYLLLALLGLTIVASLQAVGIVLVVALLVTPSATAHLFCRRFHHMILASMGLGSLSALLGIYLSYYLNVASGASIILVATVLFFAVLGGRAVLRRMDGRRSRVLRGHHSGF</sequence>
<evidence type="ECO:0000256" key="4">
    <source>
        <dbReference type="ARBA" id="ARBA00022989"/>
    </source>
</evidence>
<evidence type="ECO:0000313" key="8">
    <source>
        <dbReference type="EMBL" id="BBL78598.1"/>
    </source>
</evidence>
<dbReference type="GO" id="GO:0071281">
    <property type="term" value="P:cellular response to iron ion"/>
    <property type="evidence" value="ECO:0007669"/>
    <property type="project" value="UniProtKB-ARBA"/>
</dbReference>
<dbReference type="RefSeq" id="WP_143526722.1">
    <property type="nucleotide sequence ID" value="NZ_AP019791.1"/>
</dbReference>
<keyword evidence="6" id="KW-0813">Transport</keyword>
<feature type="transmembrane region" description="Helical" evidence="7">
    <location>
        <begin position="223"/>
        <end position="244"/>
    </location>
</feature>
<name>A0A510HF81_9ACTN</name>
<dbReference type="Pfam" id="PF00950">
    <property type="entry name" value="ABC-3"/>
    <property type="match status" value="1"/>
</dbReference>
<protein>
    <submittedName>
        <fullName evidence="8">Membrane protein</fullName>
    </submittedName>
</protein>
<dbReference type="SUPFAM" id="SSF81345">
    <property type="entry name" value="ABC transporter involved in vitamin B12 uptake, BtuC"/>
    <property type="match status" value="1"/>
</dbReference>
<evidence type="ECO:0000256" key="3">
    <source>
        <dbReference type="ARBA" id="ARBA00022692"/>
    </source>
</evidence>